<keyword evidence="2" id="KW-0436">Ligase</keyword>
<evidence type="ECO:0000256" key="3">
    <source>
        <dbReference type="ARBA" id="ARBA00022741"/>
    </source>
</evidence>
<accession>A0A6H5GHT4</accession>
<evidence type="ECO:0000259" key="8">
    <source>
        <dbReference type="Pfam" id="PF22947"/>
    </source>
</evidence>
<evidence type="ECO:0000256" key="1">
    <source>
        <dbReference type="ARBA" id="ARBA00005594"/>
    </source>
</evidence>
<feature type="domain" description="Methionyl/Valyl/Leucyl/Isoleucyl-tRNA synthetase anticodon-binding" evidence="7">
    <location>
        <begin position="83"/>
        <end position="191"/>
    </location>
</feature>
<dbReference type="PANTHER" id="PTHR45794:SF1">
    <property type="entry name" value="LEUCINE--TRNA LIGASE, CYTOPLASMIC"/>
    <property type="match status" value="1"/>
</dbReference>
<dbReference type="Proteomes" id="UP000479000">
    <property type="component" value="Unassembled WGS sequence"/>
</dbReference>
<dbReference type="OrthoDB" id="10249672at2759"/>
<evidence type="ECO:0000313" key="10">
    <source>
        <dbReference type="Proteomes" id="UP000479000"/>
    </source>
</evidence>
<organism evidence="9 10">
    <name type="scientific">Nesidiocoris tenuis</name>
    <dbReference type="NCBI Taxonomy" id="355587"/>
    <lineage>
        <taxon>Eukaryota</taxon>
        <taxon>Metazoa</taxon>
        <taxon>Ecdysozoa</taxon>
        <taxon>Arthropoda</taxon>
        <taxon>Hexapoda</taxon>
        <taxon>Insecta</taxon>
        <taxon>Pterygota</taxon>
        <taxon>Neoptera</taxon>
        <taxon>Paraneoptera</taxon>
        <taxon>Hemiptera</taxon>
        <taxon>Heteroptera</taxon>
        <taxon>Panheteroptera</taxon>
        <taxon>Cimicomorpha</taxon>
        <taxon>Miridae</taxon>
        <taxon>Dicyphina</taxon>
        <taxon>Nesidiocoris</taxon>
    </lineage>
</organism>
<dbReference type="Pfam" id="PF08264">
    <property type="entry name" value="Anticodon_1"/>
    <property type="match status" value="1"/>
</dbReference>
<dbReference type="InterPro" id="IPR014729">
    <property type="entry name" value="Rossmann-like_a/b/a_fold"/>
</dbReference>
<evidence type="ECO:0000256" key="6">
    <source>
        <dbReference type="ARBA" id="ARBA00023146"/>
    </source>
</evidence>
<dbReference type="EMBL" id="CADCXU010011187">
    <property type="protein sequence ID" value="CAB0001601.1"/>
    <property type="molecule type" value="Genomic_DNA"/>
</dbReference>
<evidence type="ECO:0000313" key="9">
    <source>
        <dbReference type="EMBL" id="CAB0001601.1"/>
    </source>
</evidence>
<evidence type="ECO:0000256" key="4">
    <source>
        <dbReference type="ARBA" id="ARBA00022840"/>
    </source>
</evidence>
<comment type="similarity">
    <text evidence="1">Belongs to the class-I aminoacyl-tRNA synthetase family.</text>
</comment>
<dbReference type="GO" id="GO:0006429">
    <property type="term" value="P:leucyl-tRNA aminoacylation"/>
    <property type="evidence" value="ECO:0007669"/>
    <property type="project" value="InterPro"/>
</dbReference>
<dbReference type="AlphaFoldDB" id="A0A6H5GHT4"/>
<proteinExistence type="inferred from homology"/>
<dbReference type="SUPFAM" id="SSF52374">
    <property type="entry name" value="Nucleotidylyl transferase"/>
    <property type="match status" value="1"/>
</dbReference>
<evidence type="ECO:0000256" key="2">
    <source>
        <dbReference type="ARBA" id="ARBA00022598"/>
    </source>
</evidence>
<dbReference type="GO" id="GO:0004823">
    <property type="term" value="F:leucine-tRNA ligase activity"/>
    <property type="evidence" value="ECO:0007669"/>
    <property type="project" value="InterPro"/>
</dbReference>
<dbReference type="GO" id="GO:0005524">
    <property type="term" value="F:ATP binding"/>
    <property type="evidence" value="ECO:0007669"/>
    <property type="project" value="UniProtKB-KW"/>
</dbReference>
<dbReference type="Pfam" id="PF22947">
    <property type="entry name" value="ULD_3"/>
    <property type="match status" value="1"/>
</dbReference>
<dbReference type="PANTHER" id="PTHR45794">
    <property type="entry name" value="LEUCYL-TRNA SYNTHETASE"/>
    <property type="match status" value="1"/>
</dbReference>
<keyword evidence="4" id="KW-0067">ATP-binding</keyword>
<sequence>MEVWDYIFLNGQFPKSSRIPRKTLESMRHEFLYWYPVDMRVSGKDLIQNHLTFFIYVHTALWSDPKMWPRSIRANGHLLLNSAKKIAETEDNYEKLQFKEALKTGFFELQAVRDKYRELSSNYGMHHDLVFKFIRVQALLMAPVCPHIAEHVYSLLGEGSILAAKWPETSAIDLGLIKSSAYLMDAAHEFRLQLKNLMAQGKKGKVAQEKPTQAVIWVAKSYPKWQELILTKLKEMYLLEDLRISYTDAGDAPEKVKLETTPGTPFITFPPPLPGVKLKLINPQPQSGMFSESVIVQDKMPLRNLTNLLRKKQDGKIEFWRWKDPELGPRKIPNCEDCTAGKIKIDVDSEFLVDMERQQISIKDRTGVHPIGTQITYLILR</sequence>
<keyword evidence="6" id="KW-0030">Aminoacyl-tRNA synthetase</keyword>
<dbReference type="Gene3D" id="3.40.50.620">
    <property type="entry name" value="HUPs"/>
    <property type="match status" value="1"/>
</dbReference>
<evidence type="ECO:0000259" key="7">
    <source>
        <dbReference type="Pfam" id="PF08264"/>
    </source>
</evidence>
<keyword evidence="10" id="KW-1185">Reference proteome</keyword>
<gene>
    <name evidence="9" type="ORF">NTEN_LOCUS7388</name>
</gene>
<dbReference type="InterPro" id="IPR009080">
    <property type="entry name" value="tRNAsynth_Ia_anticodon-bd"/>
</dbReference>
<keyword evidence="5" id="KW-0648">Protein biosynthesis</keyword>
<dbReference type="InterPro" id="IPR004493">
    <property type="entry name" value="Leu-tRNA-synth_Ia_arc/euk"/>
</dbReference>
<dbReference type="InterPro" id="IPR054509">
    <property type="entry name" value="LARS1_ULD"/>
</dbReference>
<reference evidence="9 10" key="1">
    <citation type="submission" date="2020-02" db="EMBL/GenBank/DDBJ databases">
        <authorList>
            <person name="Ferguson B K."/>
        </authorList>
    </citation>
    <scope>NUCLEOTIDE SEQUENCE [LARGE SCALE GENOMIC DNA]</scope>
</reference>
<dbReference type="InterPro" id="IPR013155">
    <property type="entry name" value="M/V/L/I-tRNA-synth_anticd-bd"/>
</dbReference>
<feature type="domain" description="Leucine--tRNA ligase ubiquitin-like" evidence="8">
    <location>
        <begin position="274"/>
        <end position="378"/>
    </location>
</feature>
<protein>
    <submittedName>
        <fullName evidence="9">Uncharacterized protein</fullName>
    </submittedName>
</protein>
<dbReference type="SUPFAM" id="SSF47323">
    <property type="entry name" value="Anticodon-binding domain of a subclass of class I aminoacyl-tRNA synthetases"/>
    <property type="match status" value="1"/>
</dbReference>
<evidence type="ECO:0000256" key="5">
    <source>
        <dbReference type="ARBA" id="ARBA00022917"/>
    </source>
</evidence>
<keyword evidence="3" id="KW-0547">Nucleotide-binding</keyword>
<name>A0A6H5GHT4_9HEMI</name>